<keyword evidence="9 12" id="KW-1133">Transmembrane helix</keyword>
<evidence type="ECO:0000256" key="2">
    <source>
        <dbReference type="ARBA" id="ARBA00004687"/>
    </source>
</evidence>
<evidence type="ECO:0000313" key="13">
    <source>
        <dbReference type="EMBL" id="KAF2771334.1"/>
    </source>
</evidence>
<dbReference type="PANTHER" id="PTHR22760">
    <property type="entry name" value="GLYCOSYLTRANSFERASE"/>
    <property type="match status" value="1"/>
</dbReference>
<feature type="transmembrane region" description="Helical" evidence="12">
    <location>
        <begin position="217"/>
        <end position="240"/>
    </location>
</feature>
<dbReference type="PANTHER" id="PTHR22760:SF4">
    <property type="entry name" value="GPI MANNOSYLTRANSFERASE 3"/>
    <property type="match status" value="1"/>
</dbReference>
<dbReference type="AlphaFoldDB" id="A0A6G1LGP0"/>
<comment type="subcellular location">
    <subcellularLocation>
        <location evidence="1 12">Endoplasmic reticulum membrane</location>
        <topology evidence="1 12">Multi-pass membrane protein</topology>
    </subcellularLocation>
</comment>
<evidence type="ECO:0000256" key="9">
    <source>
        <dbReference type="ARBA" id="ARBA00022989"/>
    </source>
</evidence>
<name>A0A6G1LGP0_9PEZI</name>
<feature type="transmembrane region" description="Helical" evidence="12">
    <location>
        <begin position="305"/>
        <end position="327"/>
    </location>
</feature>
<dbReference type="EC" id="2.4.1.-" evidence="12"/>
<dbReference type="Pfam" id="PF03901">
    <property type="entry name" value="Glyco_transf_22"/>
    <property type="match status" value="1"/>
</dbReference>
<organism evidence="13 14">
    <name type="scientific">Teratosphaeria nubilosa</name>
    <dbReference type="NCBI Taxonomy" id="161662"/>
    <lineage>
        <taxon>Eukaryota</taxon>
        <taxon>Fungi</taxon>
        <taxon>Dikarya</taxon>
        <taxon>Ascomycota</taxon>
        <taxon>Pezizomycotina</taxon>
        <taxon>Dothideomycetes</taxon>
        <taxon>Dothideomycetidae</taxon>
        <taxon>Mycosphaerellales</taxon>
        <taxon>Teratosphaeriaceae</taxon>
        <taxon>Teratosphaeria</taxon>
    </lineage>
</organism>
<reference evidence="13" key="1">
    <citation type="journal article" date="2020" name="Stud. Mycol.">
        <title>101 Dothideomycetes genomes: a test case for predicting lifestyles and emergence of pathogens.</title>
        <authorList>
            <person name="Haridas S."/>
            <person name="Albert R."/>
            <person name="Binder M."/>
            <person name="Bloem J."/>
            <person name="Labutti K."/>
            <person name="Salamov A."/>
            <person name="Andreopoulos B."/>
            <person name="Baker S."/>
            <person name="Barry K."/>
            <person name="Bills G."/>
            <person name="Bluhm B."/>
            <person name="Cannon C."/>
            <person name="Castanera R."/>
            <person name="Culley D."/>
            <person name="Daum C."/>
            <person name="Ezra D."/>
            <person name="Gonzalez J."/>
            <person name="Henrissat B."/>
            <person name="Kuo A."/>
            <person name="Liang C."/>
            <person name="Lipzen A."/>
            <person name="Lutzoni F."/>
            <person name="Magnuson J."/>
            <person name="Mondo S."/>
            <person name="Nolan M."/>
            <person name="Ohm R."/>
            <person name="Pangilinan J."/>
            <person name="Park H.-J."/>
            <person name="Ramirez L."/>
            <person name="Alfaro M."/>
            <person name="Sun H."/>
            <person name="Tritt A."/>
            <person name="Yoshinaga Y."/>
            <person name="Zwiers L.-H."/>
            <person name="Turgeon B."/>
            <person name="Goodwin S."/>
            <person name="Spatafora J."/>
            <person name="Crous P."/>
            <person name="Grigoriev I."/>
        </authorList>
    </citation>
    <scope>NUCLEOTIDE SEQUENCE</scope>
    <source>
        <strain evidence="13">CBS 116005</strain>
    </source>
</reference>
<evidence type="ECO:0000256" key="11">
    <source>
        <dbReference type="ARBA" id="ARBA00024708"/>
    </source>
</evidence>
<accession>A0A6G1LGP0</accession>
<protein>
    <recommendedName>
        <fullName evidence="12">Mannosyltransferase</fullName>
        <ecNumber evidence="12">2.4.1.-</ecNumber>
    </recommendedName>
</protein>
<evidence type="ECO:0000313" key="14">
    <source>
        <dbReference type="Proteomes" id="UP000799436"/>
    </source>
</evidence>
<feature type="transmembrane region" description="Helical" evidence="12">
    <location>
        <begin position="347"/>
        <end position="366"/>
    </location>
</feature>
<evidence type="ECO:0000256" key="8">
    <source>
        <dbReference type="ARBA" id="ARBA00022824"/>
    </source>
</evidence>
<feature type="transmembrane region" description="Helical" evidence="12">
    <location>
        <begin position="404"/>
        <end position="421"/>
    </location>
</feature>
<comment type="similarity">
    <text evidence="3">Belongs to the glycosyltransferase 22 family. PIGB subfamily.</text>
</comment>
<evidence type="ECO:0000256" key="10">
    <source>
        <dbReference type="ARBA" id="ARBA00023136"/>
    </source>
</evidence>
<keyword evidence="10 12" id="KW-0472">Membrane</keyword>
<evidence type="ECO:0000256" key="6">
    <source>
        <dbReference type="ARBA" id="ARBA00022679"/>
    </source>
</evidence>
<dbReference type="Proteomes" id="UP000799436">
    <property type="component" value="Unassembled WGS sequence"/>
</dbReference>
<keyword evidence="7 12" id="KW-0812">Transmembrane</keyword>
<dbReference type="UniPathway" id="UPA00196"/>
<dbReference type="GO" id="GO:0000026">
    <property type="term" value="F:alpha-1,2-mannosyltransferase activity"/>
    <property type="evidence" value="ECO:0007669"/>
    <property type="project" value="TreeGrafter"/>
</dbReference>
<evidence type="ECO:0000256" key="1">
    <source>
        <dbReference type="ARBA" id="ARBA00004477"/>
    </source>
</evidence>
<keyword evidence="14" id="KW-1185">Reference proteome</keyword>
<proteinExistence type="inferred from homology"/>
<keyword evidence="6" id="KW-0808">Transferase</keyword>
<evidence type="ECO:0000256" key="4">
    <source>
        <dbReference type="ARBA" id="ARBA00022502"/>
    </source>
</evidence>
<dbReference type="GO" id="GO:0006506">
    <property type="term" value="P:GPI anchor biosynthetic process"/>
    <property type="evidence" value="ECO:0007669"/>
    <property type="project" value="UniProtKB-UniPathway"/>
</dbReference>
<evidence type="ECO:0000256" key="7">
    <source>
        <dbReference type="ARBA" id="ARBA00022692"/>
    </source>
</evidence>
<evidence type="ECO:0000256" key="12">
    <source>
        <dbReference type="RuleBase" id="RU363075"/>
    </source>
</evidence>
<gene>
    <name evidence="13" type="ORF">EJ03DRAFT_39009</name>
</gene>
<keyword evidence="8 12" id="KW-0256">Endoplasmic reticulum</keyword>
<evidence type="ECO:0000256" key="3">
    <source>
        <dbReference type="ARBA" id="ARBA00006065"/>
    </source>
</evidence>
<keyword evidence="4" id="KW-0337">GPI-anchor biosynthesis</keyword>
<dbReference type="InterPro" id="IPR005599">
    <property type="entry name" value="GPI_mannosylTrfase"/>
</dbReference>
<sequence length="591" mass="66621">MSPDDPKCQQAIQARSIRSPTQAGSSVLICLIAFRVVNALCIKTFFQPDEYFQSLEPAWQSAFGPNSGAWITWEWREHLRSSAHPLLFSASYRVAAHICSFLNLTREAQAEVYIAAPKLLQAGIAAVGDWYTWRLAGEVYGHESKTHWYALALTALSPWQWYCSARTFSNSLETSLTVAGVYYWPWHWWLEPASGANDRKSKPNVASPASLQISLTAAAMACILRPTNIIIWAAIGLTSLYRCGTISKLQALTLNVLASGLAVLVPSIGVDRAFYGQWAFPPLKFLYFNVVQSLSVFYGRNRVDYYLTEGLPLLLLTALPFALLGLVSALRPGSANKRMVPYHEQQISFVLAIAVCVMVTAMTSIAHKEMRFIYPLLPILHALAAKQIAGFIDHFAFGTRQVRIAVIGVLIAINIFISYYVSVVHQRGVIDVVHYLRHEQETRLATLPPGADNGNITVGFLMPCHSTPWRSHLVHPEIQAWALTCEPPLNTTLEQCETYLDEADVFYQDPEAWLKWTKGGMDKGQSEHESALLSTIEKRLLTEYLVFFEQLEPKIEEVLGGTRYHECWRAFNTHWHDDWRRQGDVVVWCLR</sequence>
<comment type="function">
    <text evidence="11">Mannosyltransferase involved in glycosylphosphatidylinositol-anchor biosynthesis. Transfers the third mannose to Man2-GlcN-acyl-PI during GPI precursor assembly.</text>
</comment>
<dbReference type="OrthoDB" id="416834at2759"/>
<comment type="pathway">
    <text evidence="2">Glycolipid biosynthesis; glycosylphosphatidylinositol-anchor biosynthesis.</text>
</comment>
<evidence type="ECO:0000256" key="5">
    <source>
        <dbReference type="ARBA" id="ARBA00022676"/>
    </source>
</evidence>
<dbReference type="EMBL" id="ML995820">
    <property type="protein sequence ID" value="KAF2771334.1"/>
    <property type="molecule type" value="Genomic_DNA"/>
</dbReference>
<feature type="transmembrane region" description="Helical" evidence="12">
    <location>
        <begin position="252"/>
        <end position="275"/>
    </location>
</feature>
<keyword evidence="5 12" id="KW-0328">Glycosyltransferase</keyword>
<dbReference type="GO" id="GO:0005789">
    <property type="term" value="C:endoplasmic reticulum membrane"/>
    <property type="evidence" value="ECO:0007669"/>
    <property type="project" value="UniProtKB-SubCell"/>
</dbReference>